<feature type="transmembrane region" description="Helical" evidence="1">
    <location>
        <begin position="12"/>
        <end position="28"/>
    </location>
</feature>
<reference evidence="2" key="1">
    <citation type="submission" date="2022-03" db="EMBL/GenBank/DDBJ databases">
        <title>Draft genome sequence of Aduncisulcus paluster, a free-living microaerophilic Fornicata.</title>
        <authorList>
            <person name="Yuyama I."/>
            <person name="Kume K."/>
            <person name="Tamura T."/>
            <person name="Inagaki Y."/>
            <person name="Hashimoto T."/>
        </authorList>
    </citation>
    <scope>NUCLEOTIDE SEQUENCE</scope>
    <source>
        <strain evidence="2">NY0171</strain>
    </source>
</reference>
<keyword evidence="1" id="KW-0812">Transmembrane</keyword>
<proteinExistence type="predicted"/>
<evidence type="ECO:0000313" key="3">
    <source>
        <dbReference type="Proteomes" id="UP001057375"/>
    </source>
</evidence>
<keyword evidence="1" id="KW-1133">Transmembrane helix</keyword>
<evidence type="ECO:0000313" key="2">
    <source>
        <dbReference type="EMBL" id="GKT33257.1"/>
    </source>
</evidence>
<gene>
    <name evidence="2" type="ORF">ADUPG1_002433</name>
</gene>
<accession>A0ABQ5KL94</accession>
<keyword evidence="3" id="KW-1185">Reference proteome</keyword>
<name>A0ABQ5KL94_9EUKA</name>
<keyword evidence="1" id="KW-0472">Membrane</keyword>
<dbReference type="EMBL" id="BQXS01002839">
    <property type="protein sequence ID" value="GKT33257.1"/>
    <property type="molecule type" value="Genomic_DNA"/>
</dbReference>
<comment type="caution">
    <text evidence="2">The sequence shown here is derived from an EMBL/GenBank/DDBJ whole genome shotgun (WGS) entry which is preliminary data.</text>
</comment>
<evidence type="ECO:0000256" key="1">
    <source>
        <dbReference type="SAM" id="Phobius"/>
    </source>
</evidence>
<feature type="non-terminal residue" evidence="2">
    <location>
        <position position="29"/>
    </location>
</feature>
<dbReference type="Proteomes" id="UP001057375">
    <property type="component" value="Unassembled WGS sequence"/>
</dbReference>
<organism evidence="2 3">
    <name type="scientific">Aduncisulcus paluster</name>
    <dbReference type="NCBI Taxonomy" id="2918883"/>
    <lineage>
        <taxon>Eukaryota</taxon>
        <taxon>Metamonada</taxon>
        <taxon>Carpediemonas-like organisms</taxon>
        <taxon>Aduncisulcus</taxon>
    </lineage>
</organism>
<sequence>MLQYVREPMSGLTHFIGFCLAIVGLVALL</sequence>
<protein>
    <submittedName>
        <fullName evidence="2">Uncharacterized protein</fullName>
    </submittedName>
</protein>